<dbReference type="RefSeq" id="WP_107988053.1">
    <property type="nucleotide sequence ID" value="NZ_QAYG01000001.1"/>
</dbReference>
<name>A0A2T5VFE6_9HYPH</name>
<dbReference type="InterPro" id="IPR029063">
    <property type="entry name" value="SAM-dependent_MTases_sf"/>
</dbReference>
<keyword evidence="3" id="KW-1185">Reference proteome</keyword>
<protein>
    <submittedName>
        <fullName evidence="2">Methyltransferase family protein</fullName>
    </submittedName>
</protein>
<accession>A0A2T5VFE6</accession>
<dbReference type="Proteomes" id="UP000244081">
    <property type="component" value="Unassembled WGS sequence"/>
</dbReference>
<comment type="caution">
    <text evidence="2">The sequence shown here is derived from an EMBL/GenBank/DDBJ whole genome shotgun (WGS) entry which is preliminary data.</text>
</comment>
<dbReference type="GO" id="GO:0032259">
    <property type="term" value="P:methylation"/>
    <property type="evidence" value="ECO:0007669"/>
    <property type="project" value="UniProtKB-KW"/>
</dbReference>
<dbReference type="AlphaFoldDB" id="A0A2T5VFE6"/>
<evidence type="ECO:0000259" key="1">
    <source>
        <dbReference type="Pfam" id="PF13649"/>
    </source>
</evidence>
<keyword evidence="2" id="KW-0489">Methyltransferase</keyword>
<dbReference type="Gene3D" id="3.40.50.150">
    <property type="entry name" value="Vaccinia Virus protein VP39"/>
    <property type="match status" value="1"/>
</dbReference>
<feature type="domain" description="Methyltransferase" evidence="1">
    <location>
        <begin position="65"/>
        <end position="157"/>
    </location>
</feature>
<organism evidence="2 3">
    <name type="scientific">Breoghania corrubedonensis</name>
    <dbReference type="NCBI Taxonomy" id="665038"/>
    <lineage>
        <taxon>Bacteria</taxon>
        <taxon>Pseudomonadati</taxon>
        <taxon>Pseudomonadota</taxon>
        <taxon>Alphaproteobacteria</taxon>
        <taxon>Hyphomicrobiales</taxon>
        <taxon>Stappiaceae</taxon>
        <taxon>Breoghania</taxon>
    </lineage>
</organism>
<dbReference type="GO" id="GO:0008757">
    <property type="term" value="F:S-adenosylmethionine-dependent methyltransferase activity"/>
    <property type="evidence" value="ECO:0007669"/>
    <property type="project" value="InterPro"/>
</dbReference>
<reference evidence="2 3" key="1">
    <citation type="submission" date="2018-04" db="EMBL/GenBank/DDBJ databases">
        <title>Genomic Encyclopedia of Archaeal and Bacterial Type Strains, Phase II (KMG-II): from individual species to whole genera.</title>
        <authorList>
            <person name="Goeker M."/>
        </authorList>
    </citation>
    <scope>NUCLEOTIDE SEQUENCE [LARGE SCALE GENOMIC DNA]</scope>
    <source>
        <strain evidence="2 3">DSM 23382</strain>
    </source>
</reference>
<dbReference type="SUPFAM" id="SSF53335">
    <property type="entry name" value="S-adenosyl-L-methionine-dependent methyltransferases"/>
    <property type="match status" value="1"/>
</dbReference>
<gene>
    <name evidence="2" type="ORF">C8N35_101530</name>
</gene>
<keyword evidence="2" id="KW-0808">Transferase</keyword>
<dbReference type="Pfam" id="PF13649">
    <property type="entry name" value="Methyltransf_25"/>
    <property type="match status" value="1"/>
</dbReference>
<dbReference type="OrthoDB" id="8385759at2"/>
<evidence type="ECO:0000313" key="2">
    <source>
        <dbReference type="EMBL" id="PTW62487.1"/>
    </source>
</evidence>
<proteinExistence type="predicted"/>
<evidence type="ECO:0000313" key="3">
    <source>
        <dbReference type="Proteomes" id="UP000244081"/>
    </source>
</evidence>
<dbReference type="InterPro" id="IPR041698">
    <property type="entry name" value="Methyltransf_25"/>
</dbReference>
<dbReference type="EMBL" id="QAYG01000001">
    <property type="protein sequence ID" value="PTW62487.1"/>
    <property type="molecule type" value="Genomic_DNA"/>
</dbReference>
<dbReference type="CDD" id="cd02440">
    <property type="entry name" value="AdoMet_MTases"/>
    <property type="match status" value="1"/>
</dbReference>
<sequence>MTKKAISDYTAANRAVWEASAPLHEQGAQWDALLAQASTPEFSVLDSHLTNTLRALNLAGGTAFQVGCNNARELLSLRALGLVPKLGIDQSAAFLSQAVRLASACDAEVNLVEADVYDLPPGLGTFDLGLITIGVLNWMPDLPAFFRIVADLLADGGRLVIYETHPILEIFDPAGATPHEPAFSYFDSSPQKIEEIITYDGQDHGKGETGYWFLHTMGDIVTACAKAGLRIAELTEYPHSNREPQYDLYQGRAAQIPMCYCLVAAKTA</sequence>